<sequence length="1046" mass="119070">MKLKFHNQAYQTDAVNAVADLFTGQDRRHSVFSVDLEPQMNILQNDFGIGNVLRIGRNKLLDNMHAIQKRNNLPLTDNVDDMRFCIEMETGTGKTYVYTKTIFEMHRRYGFTKFIIVVPSVAIREGVYKSFEITKEHFAAQYDNVPYRYFVYTSAKLSDVRQFATSANIEVMIINIDAFKKAENIINQVQDRLNGETAMRYIQDTNPVVIVDEPQSVDNTPKAREAIESLNPLCVLRYSATHREKINLLYRLTPVEAYQMGLVKQICVSSNTIESGFNKPYVRLLSVSQEGGFKAKIELDVMGKNGKVSRKALTVKPGSDLYLLSGQRALYDGYVISGIDCTAGWESIEFANTETLFLGRAIGSVNDNAMKRAQIRRTIEIHLEKELRYLDKGIKVLSLFFIDEVSKYRTEEGEKGIYAEMFEECYEELIALPKFAELKDRFPSCDGIHDGYFSQDKKGKFKDTRGDTQADYDTYNTIMKDKEWLLSFDCPLRFIFSHSALKEGWDNPNVFQVCTLIEQKSTFTCRQKIGRGLRLCVNQEGERIEDQNINILHVMANESFAEFAEALQKEIEEESGVKFGVLQIDFFSGMSYTETIINVKTMDLHDANLILEYMARNDFTTVGGKPTEKAKAAIIEGVMAIPSELEGVKDQIAAAINHNEGVTADSLVGTSYRECVAVDKTISYEEAAELMTHFEKKGYITKSGKIKDSMKYDLLAGTLDLPPQFEVARKPLENIISRANKIPPIRDASRDVMVRLNKKAILAPEFLDLWDKIKQKTVYRVQIDTEKLVADSVKQLAAMPPIPKTRLVSQTADINIRYEGVTHTEREMRATDIQEEYAFLPDMLAIVSEEALLTEATVLRILEESGRGKDFVRNPQLFMEQFIEIVKNNRYRLAIDSIRYVRLDGAEYCAQEIFNAEELMANLDKNAVAVKKSVYDHIIYDSSTVERPFAVALDNDPDVKMFFKIPGTFKIKTPIGAYNPDWAVYLERDGVKKMYFVLETKGTANLFDLRGSEQLKLHCGARHFEALQSGVEFKVVTDWKNAKKSL</sequence>
<keyword evidence="4" id="KW-1185">Reference proteome</keyword>
<dbReference type="GO" id="GO:0003677">
    <property type="term" value="F:DNA binding"/>
    <property type="evidence" value="ECO:0007669"/>
    <property type="project" value="InterPro"/>
</dbReference>
<dbReference type="InterPro" id="IPR006935">
    <property type="entry name" value="Helicase/UvrB_N"/>
</dbReference>
<dbReference type="GO" id="GO:0004386">
    <property type="term" value="F:helicase activity"/>
    <property type="evidence" value="ECO:0007669"/>
    <property type="project" value="UniProtKB-KW"/>
</dbReference>
<dbReference type="InterPro" id="IPR027417">
    <property type="entry name" value="P-loop_NTPase"/>
</dbReference>
<dbReference type="SUPFAM" id="SSF52540">
    <property type="entry name" value="P-loop containing nucleoside triphosphate hydrolases"/>
    <property type="match status" value="1"/>
</dbReference>
<accession>A0A926DVL9</accession>
<keyword evidence="3" id="KW-0347">Helicase</keyword>
<comment type="caution">
    <text evidence="3">The sequence shown here is derived from an EMBL/GenBank/DDBJ whole genome shotgun (WGS) entry which is preliminary data.</text>
</comment>
<evidence type="ECO:0000313" key="3">
    <source>
        <dbReference type="EMBL" id="MBC8544723.1"/>
    </source>
</evidence>
<gene>
    <name evidence="3" type="ORF">H8730_14335</name>
</gene>
<feature type="domain" description="Helicase/UvrB N-terminal" evidence="1">
    <location>
        <begin position="23"/>
        <end position="242"/>
    </location>
</feature>
<protein>
    <submittedName>
        <fullName evidence="3">DEAD/DEAH box helicase family protein</fullName>
    </submittedName>
</protein>
<dbReference type="PANTHER" id="PTHR47396">
    <property type="entry name" value="TYPE I RESTRICTION ENZYME ECOKI R PROTEIN"/>
    <property type="match status" value="1"/>
</dbReference>
<dbReference type="AlphaFoldDB" id="A0A926DVL9"/>
<dbReference type="Pfam" id="PF04851">
    <property type="entry name" value="ResIII"/>
    <property type="match status" value="1"/>
</dbReference>
<dbReference type="GO" id="GO:0015668">
    <property type="term" value="F:type III site-specific deoxyribonuclease activity"/>
    <property type="evidence" value="ECO:0007669"/>
    <property type="project" value="InterPro"/>
</dbReference>
<feature type="domain" description="Type III restriction enzyme C-terminal endonuclease" evidence="2">
    <location>
        <begin position="931"/>
        <end position="1038"/>
    </location>
</feature>
<reference evidence="3" key="1">
    <citation type="submission" date="2020-08" db="EMBL/GenBank/DDBJ databases">
        <title>Genome public.</title>
        <authorList>
            <person name="Liu C."/>
            <person name="Sun Q."/>
        </authorList>
    </citation>
    <scope>NUCLEOTIDE SEQUENCE</scope>
    <source>
        <strain evidence="3">NSJ-32</strain>
    </source>
</reference>
<dbReference type="Pfam" id="PF19778">
    <property type="entry name" value="RE_endonuc"/>
    <property type="match status" value="1"/>
</dbReference>
<dbReference type="RefSeq" id="WP_177718407.1">
    <property type="nucleotide sequence ID" value="NZ_JACRSQ010000029.1"/>
</dbReference>
<name>A0A926DVL9_9FIRM</name>
<keyword evidence="3" id="KW-0378">Hydrolase</keyword>
<dbReference type="Proteomes" id="UP000657006">
    <property type="component" value="Unassembled WGS sequence"/>
</dbReference>
<organism evidence="3 4">
    <name type="scientific">Bianquea renquensis</name>
    <dbReference type="NCBI Taxonomy" id="2763661"/>
    <lineage>
        <taxon>Bacteria</taxon>
        <taxon>Bacillati</taxon>
        <taxon>Bacillota</taxon>
        <taxon>Clostridia</taxon>
        <taxon>Eubacteriales</taxon>
        <taxon>Bianqueaceae</taxon>
        <taxon>Bianquea</taxon>
    </lineage>
</organism>
<dbReference type="GO" id="GO:0005524">
    <property type="term" value="F:ATP binding"/>
    <property type="evidence" value="ECO:0007669"/>
    <property type="project" value="InterPro"/>
</dbReference>
<dbReference type="InterPro" id="IPR050742">
    <property type="entry name" value="Helicase_Restrict-Modif_Enz"/>
</dbReference>
<evidence type="ECO:0000313" key="4">
    <source>
        <dbReference type="Proteomes" id="UP000657006"/>
    </source>
</evidence>
<evidence type="ECO:0000259" key="1">
    <source>
        <dbReference type="Pfam" id="PF04851"/>
    </source>
</evidence>
<dbReference type="EMBL" id="JACRSQ010000029">
    <property type="protein sequence ID" value="MBC8544723.1"/>
    <property type="molecule type" value="Genomic_DNA"/>
</dbReference>
<proteinExistence type="predicted"/>
<dbReference type="PANTHER" id="PTHR47396:SF1">
    <property type="entry name" value="ATP-DEPENDENT HELICASE IRC3-RELATED"/>
    <property type="match status" value="1"/>
</dbReference>
<keyword evidence="3" id="KW-0547">Nucleotide-binding</keyword>
<keyword evidence="3" id="KW-0067">ATP-binding</keyword>
<evidence type="ECO:0000259" key="2">
    <source>
        <dbReference type="Pfam" id="PF19778"/>
    </source>
</evidence>
<dbReference type="InterPro" id="IPR045572">
    <property type="entry name" value="RE_endonuc_C"/>
</dbReference>
<dbReference type="Gene3D" id="3.40.50.300">
    <property type="entry name" value="P-loop containing nucleotide triphosphate hydrolases"/>
    <property type="match status" value="1"/>
</dbReference>
<dbReference type="GO" id="GO:0005829">
    <property type="term" value="C:cytosol"/>
    <property type="evidence" value="ECO:0007669"/>
    <property type="project" value="TreeGrafter"/>
</dbReference>